<name>A0A2W7HVZ7_9PROT</name>
<proteinExistence type="predicted"/>
<evidence type="ECO:0000313" key="2">
    <source>
        <dbReference type="EMBL" id="PZW38921.1"/>
    </source>
</evidence>
<keyword evidence="3" id="KW-1185">Reference proteome</keyword>
<reference evidence="2 3" key="1">
    <citation type="submission" date="2018-06" db="EMBL/GenBank/DDBJ databases">
        <title>Genomic Encyclopedia of Archaeal and Bacterial Type Strains, Phase II (KMG-II): from individual species to whole genera.</title>
        <authorList>
            <person name="Goeker M."/>
        </authorList>
    </citation>
    <scope>NUCLEOTIDE SEQUENCE [LARGE SCALE GENOMIC DNA]</scope>
    <source>
        <strain evidence="2 3">DSM 24525</strain>
    </source>
</reference>
<sequence>MSAQFFGHTPTLAGPRFRAGLLRGLAQGLKRAWVAIETRRDLSEMDARMLHDIGVSRADAMREVNRAPWDLEVLHRR</sequence>
<gene>
    <name evidence="2" type="ORF">C8P66_1324</name>
</gene>
<dbReference type="EMBL" id="QKYU01000032">
    <property type="protein sequence ID" value="PZW38921.1"/>
    <property type="molecule type" value="Genomic_DNA"/>
</dbReference>
<accession>A0A2W7HVZ7</accession>
<protein>
    <submittedName>
        <fullName evidence="2">Uncharacterized protein YjiS (DUF1127 family)</fullName>
    </submittedName>
</protein>
<dbReference type="OrthoDB" id="7376415at2"/>
<dbReference type="InterPro" id="IPR009506">
    <property type="entry name" value="YjiS-like"/>
</dbReference>
<dbReference type="Pfam" id="PF06568">
    <property type="entry name" value="YjiS-like"/>
    <property type="match status" value="1"/>
</dbReference>
<evidence type="ECO:0000259" key="1">
    <source>
        <dbReference type="Pfam" id="PF06568"/>
    </source>
</evidence>
<dbReference type="Proteomes" id="UP000249688">
    <property type="component" value="Unassembled WGS sequence"/>
</dbReference>
<feature type="domain" description="YjiS-like" evidence="1">
    <location>
        <begin position="25"/>
        <end position="60"/>
    </location>
</feature>
<dbReference type="RefSeq" id="WP_111400194.1">
    <property type="nucleotide sequence ID" value="NZ_QKYU01000032.1"/>
</dbReference>
<dbReference type="AlphaFoldDB" id="A0A2W7HVZ7"/>
<comment type="caution">
    <text evidence="2">The sequence shown here is derived from an EMBL/GenBank/DDBJ whole genome shotgun (WGS) entry which is preliminary data.</text>
</comment>
<organism evidence="2 3">
    <name type="scientific">Humitalea rosea</name>
    <dbReference type="NCBI Taxonomy" id="990373"/>
    <lineage>
        <taxon>Bacteria</taxon>
        <taxon>Pseudomonadati</taxon>
        <taxon>Pseudomonadota</taxon>
        <taxon>Alphaproteobacteria</taxon>
        <taxon>Acetobacterales</taxon>
        <taxon>Roseomonadaceae</taxon>
        <taxon>Humitalea</taxon>
    </lineage>
</organism>
<evidence type="ECO:0000313" key="3">
    <source>
        <dbReference type="Proteomes" id="UP000249688"/>
    </source>
</evidence>